<feature type="domain" description="Glycosyltransferase 2-like" evidence="4">
    <location>
        <begin position="70"/>
        <end position="210"/>
    </location>
</feature>
<evidence type="ECO:0000256" key="3">
    <source>
        <dbReference type="ARBA" id="ARBA00022679"/>
    </source>
</evidence>
<proteinExistence type="inferred from homology"/>
<protein>
    <submittedName>
        <fullName evidence="5">Glycosyltransferase family 2 protein</fullName>
    </submittedName>
</protein>
<dbReference type="PANTHER" id="PTHR43685:SF5">
    <property type="entry name" value="GLYCOSYLTRANSFERASE EPSE-RELATED"/>
    <property type="match status" value="1"/>
</dbReference>
<dbReference type="CDD" id="cd00761">
    <property type="entry name" value="Glyco_tranf_GTA_type"/>
    <property type="match status" value="1"/>
</dbReference>
<dbReference type="InterPro" id="IPR050834">
    <property type="entry name" value="Glycosyltransf_2"/>
</dbReference>
<evidence type="ECO:0000313" key="5">
    <source>
        <dbReference type="EMBL" id="TFD66797.1"/>
    </source>
</evidence>
<evidence type="ECO:0000256" key="1">
    <source>
        <dbReference type="ARBA" id="ARBA00006739"/>
    </source>
</evidence>
<comment type="caution">
    <text evidence="5">The sequence shown here is derived from an EMBL/GenBank/DDBJ whole genome shotgun (WGS) entry which is preliminary data.</text>
</comment>
<keyword evidence="2" id="KW-0328">Glycosyltransferase</keyword>
<comment type="similarity">
    <text evidence="1">Belongs to the glycosyltransferase 2 family.</text>
</comment>
<organism evidence="5 6">
    <name type="scientific">Cryobacterium ruanii</name>
    <dbReference type="NCBI Taxonomy" id="1259197"/>
    <lineage>
        <taxon>Bacteria</taxon>
        <taxon>Bacillati</taxon>
        <taxon>Actinomycetota</taxon>
        <taxon>Actinomycetes</taxon>
        <taxon>Micrococcales</taxon>
        <taxon>Microbacteriaceae</taxon>
        <taxon>Cryobacterium</taxon>
    </lineage>
</organism>
<evidence type="ECO:0000259" key="4">
    <source>
        <dbReference type="Pfam" id="PF00535"/>
    </source>
</evidence>
<keyword evidence="6" id="KW-1185">Reference proteome</keyword>
<name>A0A4R9APR3_9MICO</name>
<dbReference type="Pfam" id="PF00535">
    <property type="entry name" value="Glycos_transf_2"/>
    <property type="match status" value="1"/>
</dbReference>
<sequence>MRSCPSRFSPASRTSSRTALWLRYRTPWSCIDSRQFCARRAEVKTAKLHATRRVRAPRVRQTPIRMPRVSVVITNYNYERYLRQAVDSALSQRGVAVDVVIVDDASSDGSVLLAGSLVAADPRVTLVARTQNGGPASAFNDGLAQTTGEFVVRLDADDMLTPGSIARAAALAEQFPGVGLVYGHPVHFAEPMVLRHRDQARSWTVWPGRSWLERRCQVGHNCITSPEVLMRASTLRSVGGMRSLAHTHDLELWLRMARASDVGWVGGADQAWHREHSGSLSAREVDVKRDLEERASAFSTLFTDGLGDTAQNERLLRIARATLANEALTRTTQAYSAGRGASPETDCYLHYARGIHADLDSLPQGRALRRAQRLGPVKARYSPNLLAHAVRHRAALVIGRYRWRSTGV</sequence>
<keyword evidence="3 5" id="KW-0808">Transferase</keyword>
<dbReference type="AlphaFoldDB" id="A0A4R9APR3"/>
<evidence type="ECO:0000313" key="6">
    <source>
        <dbReference type="Proteomes" id="UP000298154"/>
    </source>
</evidence>
<gene>
    <name evidence="5" type="ORF">E3T47_06395</name>
</gene>
<dbReference type="EMBL" id="SOHK01000009">
    <property type="protein sequence ID" value="TFD66797.1"/>
    <property type="molecule type" value="Genomic_DNA"/>
</dbReference>
<accession>A0A4R9APR3</accession>
<dbReference type="PANTHER" id="PTHR43685">
    <property type="entry name" value="GLYCOSYLTRANSFERASE"/>
    <property type="match status" value="1"/>
</dbReference>
<dbReference type="Gene3D" id="3.90.550.10">
    <property type="entry name" value="Spore Coat Polysaccharide Biosynthesis Protein SpsA, Chain A"/>
    <property type="match status" value="1"/>
</dbReference>
<dbReference type="OrthoDB" id="4529776at2"/>
<dbReference type="InterPro" id="IPR001173">
    <property type="entry name" value="Glyco_trans_2-like"/>
</dbReference>
<dbReference type="GO" id="GO:0016757">
    <property type="term" value="F:glycosyltransferase activity"/>
    <property type="evidence" value="ECO:0007669"/>
    <property type="project" value="UniProtKB-KW"/>
</dbReference>
<dbReference type="SUPFAM" id="SSF53448">
    <property type="entry name" value="Nucleotide-diphospho-sugar transferases"/>
    <property type="match status" value="1"/>
</dbReference>
<dbReference type="Proteomes" id="UP000298154">
    <property type="component" value="Unassembled WGS sequence"/>
</dbReference>
<reference evidence="5 6" key="1">
    <citation type="submission" date="2019-03" db="EMBL/GenBank/DDBJ databases">
        <title>Genomics of glacier-inhabiting Cryobacterium strains.</title>
        <authorList>
            <person name="Liu Q."/>
            <person name="Xin Y.-H."/>
        </authorList>
    </citation>
    <scope>NUCLEOTIDE SEQUENCE [LARGE SCALE GENOMIC DNA]</scope>
    <source>
        <strain evidence="5 6">Sr36</strain>
    </source>
</reference>
<evidence type="ECO:0000256" key="2">
    <source>
        <dbReference type="ARBA" id="ARBA00022676"/>
    </source>
</evidence>
<dbReference type="InterPro" id="IPR029044">
    <property type="entry name" value="Nucleotide-diphossugar_trans"/>
</dbReference>